<dbReference type="PROSITE" id="PS01124">
    <property type="entry name" value="HTH_ARAC_FAMILY_2"/>
    <property type="match status" value="1"/>
</dbReference>
<evidence type="ECO:0000313" key="6">
    <source>
        <dbReference type="Proteomes" id="UP001041814"/>
    </source>
</evidence>
<keyword evidence="6" id="KW-1185">Reference proteome</keyword>
<dbReference type="PANTHER" id="PTHR46796">
    <property type="entry name" value="HTH-TYPE TRANSCRIPTIONAL ACTIVATOR RHAS-RELATED"/>
    <property type="match status" value="1"/>
</dbReference>
<feature type="domain" description="HTH araC/xylS-type" evidence="4">
    <location>
        <begin position="70"/>
        <end position="168"/>
    </location>
</feature>
<dbReference type="PRINTS" id="PR00032">
    <property type="entry name" value="HTHARAC"/>
</dbReference>
<evidence type="ECO:0000313" key="5">
    <source>
        <dbReference type="EMBL" id="MBK1711885.1"/>
    </source>
</evidence>
<evidence type="ECO:0000256" key="1">
    <source>
        <dbReference type="ARBA" id="ARBA00023015"/>
    </source>
</evidence>
<accession>A0ABS1DSC7</accession>
<dbReference type="PROSITE" id="PS00041">
    <property type="entry name" value="HTH_ARAC_FAMILY_1"/>
    <property type="match status" value="1"/>
</dbReference>
<gene>
    <name evidence="5" type="ORF">CKO43_03705</name>
</gene>
<name>A0ABS1DSC7_RUBGE</name>
<organism evidence="5 6">
    <name type="scientific">Rubrivivax gelatinosus</name>
    <name type="common">Rhodocyclus gelatinosus</name>
    <name type="synonym">Rhodopseudomonas gelatinosa</name>
    <dbReference type="NCBI Taxonomy" id="28068"/>
    <lineage>
        <taxon>Bacteria</taxon>
        <taxon>Pseudomonadati</taxon>
        <taxon>Pseudomonadota</taxon>
        <taxon>Betaproteobacteria</taxon>
        <taxon>Burkholderiales</taxon>
        <taxon>Sphaerotilaceae</taxon>
        <taxon>Rubrivivax</taxon>
    </lineage>
</organism>
<keyword evidence="3" id="KW-0804">Transcription</keyword>
<dbReference type="InterPro" id="IPR020449">
    <property type="entry name" value="Tscrpt_reg_AraC-type_HTH"/>
</dbReference>
<comment type="caution">
    <text evidence="5">The sequence shown here is derived from an EMBL/GenBank/DDBJ whole genome shotgun (WGS) entry which is preliminary data.</text>
</comment>
<proteinExistence type="predicted"/>
<protein>
    <recommendedName>
        <fullName evidence="4">HTH araC/xylS-type domain-containing protein</fullName>
    </recommendedName>
</protein>
<dbReference type="Pfam" id="PF12833">
    <property type="entry name" value="HTH_18"/>
    <property type="match status" value="1"/>
</dbReference>
<reference evidence="5" key="2">
    <citation type="journal article" date="2020" name="Microorganisms">
        <title>Osmotic Adaptation and Compatible Solute Biosynthesis of Phototrophic Bacteria as Revealed from Genome Analyses.</title>
        <authorList>
            <person name="Imhoff J.F."/>
            <person name="Rahn T."/>
            <person name="Kunzel S."/>
            <person name="Keller A."/>
            <person name="Neulinger S.C."/>
        </authorList>
    </citation>
    <scope>NUCLEOTIDE SEQUENCE</scope>
    <source>
        <strain evidence="5">IM 151</strain>
    </source>
</reference>
<dbReference type="Gene3D" id="1.10.10.60">
    <property type="entry name" value="Homeodomain-like"/>
    <property type="match status" value="1"/>
</dbReference>
<evidence type="ECO:0000256" key="3">
    <source>
        <dbReference type="ARBA" id="ARBA00023163"/>
    </source>
</evidence>
<dbReference type="SUPFAM" id="SSF46689">
    <property type="entry name" value="Homeodomain-like"/>
    <property type="match status" value="1"/>
</dbReference>
<keyword evidence="2" id="KW-0238">DNA-binding</keyword>
<keyword evidence="1" id="KW-0805">Transcription regulation</keyword>
<dbReference type="SMART" id="SM00342">
    <property type="entry name" value="HTH_ARAC"/>
    <property type="match status" value="1"/>
</dbReference>
<reference evidence="5" key="1">
    <citation type="submission" date="2017-08" db="EMBL/GenBank/DDBJ databases">
        <authorList>
            <person name="Imhoff J.F."/>
            <person name="Rahn T."/>
            <person name="Kuenzel S."/>
            <person name="Neulinger S.C."/>
        </authorList>
    </citation>
    <scope>NUCLEOTIDE SEQUENCE</scope>
    <source>
        <strain evidence="5">IM 151</strain>
    </source>
</reference>
<dbReference type="EMBL" id="NRRU01000008">
    <property type="protein sequence ID" value="MBK1711885.1"/>
    <property type="molecule type" value="Genomic_DNA"/>
</dbReference>
<dbReference type="Proteomes" id="UP001041814">
    <property type="component" value="Unassembled WGS sequence"/>
</dbReference>
<dbReference type="InterPro" id="IPR009057">
    <property type="entry name" value="Homeodomain-like_sf"/>
</dbReference>
<dbReference type="InterPro" id="IPR050204">
    <property type="entry name" value="AraC_XylS_family_regulators"/>
</dbReference>
<evidence type="ECO:0000256" key="2">
    <source>
        <dbReference type="ARBA" id="ARBA00023125"/>
    </source>
</evidence>
<dbReference type="InterPro" id="IPR018060">
    <property type="entry name" value="HTH_AraC"/>
</dbReference>
<sequence>MFYVPGRWLRRAGLVPPAASGLVPAPELAARAAALDTLDAVQAWLHAAVAELGAGLAAAETGPGPTAAEHQVLAGLRAAVTAGETRVAALAQRCGIGRRRLHQVLVRWTGTSPSDYLRQARLHQARQRLDAGESLAEVAAACGFADQAHFTRWFRRAFGYTPGDWLQAGR</sequence>
<dbReference type="InterPro" id="IPR018062">
    <property type="entry name" value="HTH_AraC-typ_CS"/>
</dbReference>
<evidence type="ECO:0000259" key="4">
    <source>
        <dbReference type="PROSITE" id="PS01124"/>
    </source>
</evidence>